<dbReference type="Proteomes" id="UP001143480">
    <property type="component" value="Unassembled WGS sequence"/>
</dbReference>
<evidence type="ECO:0000259" key="7">
    <source>
        <dbReference type="Pfam" id="PF08281"/>
    </source>
</evidence>
<comment type="caution">
    <text evidence="8">The sequence shown here is derived from an EMBL/GenBank/DDBJ whole genome shotgun (WGS) entry which is preliminary data.</text>
</comment>
<reference evidence="8" key="1">
    <citation type="journal article" date="2014" name="Int. J. Syst. Evol. Microbiol.">
        <title>Complete genome sequence of Corynebacterium casei LMG S-19264T (=DSM 44701T), isolated from a smear-ripened cheese.</title>
        <authorList>
            <consortium name="US DOE Joint Genome Institute (JGI-PGF)"/>
            <person name="Walter F."/>
            <person name="Albersmeier A."/>
            <person name="Kalinowski J."/>
            <person name="Ruckert C."/>
        </authorList>
    </citation>
    <scope>NUCLEOTIDE SEQUENCE</scope>
    <source>
        <strain evidence="8">VKM Ac-1321</strain>
    </source>
</reference>
<dbReference type="Gene3D" id="1.10.1740.10">
    <property type="match status" value="1"/>
</dbReference>
<evidence type="ECO:0000256" key="3">
    <source>
        <dbReference type="ARBA" id="ARBA00023082"/>
    </source>
</evidence>
<sequence>MAQAEEDFHQFVRSRLPKLRRAAFLMCGDWARGDDIVQRALTDVYVHWKRVRRAENVDAYVRAVLVHRFIDERRQGWAARVRLVDRLPERAAEDRALQGVVDGLDLQRALGRLPQRQRAVLVLRFFYDMSVEQTAAAMRCAPGTVKSQTAAALSTMRRLLEDEYSGRVR</sequence>
<dbReference type="InterPro" id="IPR013325">
    <property type="entry name" value="RNA_pol_sigma_r2"/>
</dbReference>
<dbReference type="PANTHER" id="PTHR43133:SF50">
    <property type="entry name" value="ECF RNA POLYMERASE SIGMA FACTOR SIGM"/>
    <property type="match status" value="1"/>
</dbReference>
<keyword evidence="3" id="KW-0731">Sigma factor</keyword>
<keyword evidence="9" id="KW-1185">Reference proteome</keyword>
<dbReference type="InterPro" id="IPR036388">
    <property type="entry name" value="WH-like_DNA-bd_sf"/>
</dbReference>
<dbReference type="InterPro" id="IPR039425">
    <property type="entry name" value="RNA_pol_sigma-70-like"/>
</dbReference>
<name>A0A9W6KX35_9ACTN</name>
<evidence type="ECO:0000259" key="6">
    <source>
        <dbReference type="Pfam" id="PF04542"/>
    </source>
</evidence>
<dbReference type="RefSeq" id="WP_261961047.1">
    <property type="nucleotide sequence ID" value="NZ_BAAAXA010000001.1"/>
</dbReference>
<evidence type="ECO:0000256" key="4">
    <source>
        <dbReference type="ARBA" id="ARBA00023125"/>
    </source>
</evidence>
<organism evidence="8 9">
    <name type="scientific">Dactylosporangium matsuzakiense</name>
    <dbReference type="NCBI Taxonomy" id="53360"/>
    <lineage>
        <taxon>Bacteria</taxon>
        <taxon>Bacillati</taxon>
        <taxon>Actinomycetota</taxon>
        <taxon>Actinomycetes</taxon>
        <taxon>Micromonosporales</taxon>
        <taxon>Micromonosporaceae</taxon>
        <taxon>Dactylosporangium</taxon>
    </lineage>
</organism>
<dbReference type="Pfam" id="PF04542">
    <property type="entry name" value="Sigma70_r2"/>
    <property type="match status" value="1"/>
</dbReference>
<dbReference type="GO" id="GO:0006352">
    <property type="term" value="P:DNA-templated transcription initiation"/>
    <property type="evidence" value="ECO:0007669"/>
    <property type="project" value="InterPro"/>
</dbReference>
<dbReference type="PANTHER" id="PTHR43133">
    <property type="entry name" value="RNA POLYMERASE ECF-TYPE SIGMA FACTO"/>
    <property type="match status" value="1"/>
</dbReference>
<evidence type="ECO:0000313" key="9">
    <source>
        <dbReference type="Proteomes" id="UP001143480"/>
    </source>
</evidence>
<dbReference type="InterPro" id="IPR014284">
    <property type="entry name" value="RNA_pol_sigma-70_dom"/>
</dbReference>
<dbReference type="GO" id="GO:0016987">
    <property type="term" value="F:sigma factor activity"/>
    <property type="evidence" value="ECO:0007669"/>
    <property type="project" value="UniProtKB-KW"/>
</dbReference>
<gene>
    <name evidence="8" type="ORF">GCM10017581_099260</name>
</gene>
<dbReference type="CDD" id="cd06171">
    <property type="entry name" value="Sigma70_r4"/>
    <property type="match status" value="1"/>
</dbReference>
<feature type="domain" description="RNA polymerase sigma-70 region 2" evidence="6">
    <location>
        <begin position="12"/>
        <end position="77"/>
    </location>
</feature>
<dbReference type="NCBIfam" id="TIGR02983">
    <property type="entry name" value="SigE-fam_strep"/>
    <property type="match status" value="1"/>
</dbReference>
<dbReference type="GO" id="GO:0003677">
    <property type="term" value="F:DNA binding"/>
    <property type="evidence" value="ECO:0007669"/>
    <property type="project" value="UniProtKB-KW"/>
</dbReference>
<keyword evidence="2" id="KW-0805">Transcription regulation</keyword>
<dbReference type="SUPFAM" id="SSF88659">
    <property type="entry name" value="Sigma3 and sigma4 domains of RNA polymerase sigma factors"/>
    <property type="match status" value="1"/>
</dbReference>
<proteinExistence type="inferred from homology"/>
<reference evidence="8" key="2">
    <citation type="submission" date="2023-01" db="EMBL/GenBank/DDBJ databases">
        <authorList>
            <person name="Sun Q."/>
            <person name="Evtushenko L."/>
        </authorList>
    </citation>
    <scope>NUCLEOTIDE SEQUENCE</scope>
    <source>
        <strain evidence="8">VKM Ac-1321</strain>
    </source>
</reference>
<dbReference type="InterPro" id="IPR013249">
    <property type="entry name" value="RNA_pol_sigma70_r4_t2"/>
</dbReference>
<evidence type="ECO:0000256" key="2">
    <source>
        <dbReference type="ARBA" id="ARBA00023015"/>
    </source>
</evidence>
<feature type="domain" description="RNA polymerase sigma factor 70 region 4 type 2" evidence="7">
    <location>
        <begin position="105"/>
        <end position="155"/>
    </location>
</feature>
<dbReference type="Pfam" id="PF08281">
    <property type="entry name" value="Sigma70_r4_2"/>
    <property type="match status" value="1"/>
</dbReference>
<evidence type="ECO:0000313" key="8">
    <source>
        <dbReference type="EMBL" id="GLL08166.1"/>
    </source>
</evidence>
<dbReference type="InterPro" id="IPR007627">
    <property type="entry name" value="RNA_pol_sigma70_r2"/>
</dbReference>
<dbReference type="EMBL" id="BSFP01000130">
    <property type="protein sequence ID" value="GLL08166.1"/>
    <property type="molecule type" value="Genomic_DNA"/>
</dbReference>
<keyword evidence="5" id="KW-0804">Transcription</keyword>
<evidence type="ECO:0000256" key="5">
    <source>
        <dbReference type="ARBA" id="ARBA00023163"/>
    </source>
</evidence>
<dbReference type="AlphaFoldDB" id="A0A9W6KX35"/>
<dbReference type="Gene3D" id="1.10.10.10">
    <property type="entry name" value="Winged helix-like DNA-binding domain superfamily/Winged helix DNA-binding domain"/>
    <property type="match status" value="1"/>
</dbReference>
<dbReference type="SUPFAM" id="SSF88946">
    <property type="entry name" value="Sigma2 domain of RNA polymerase sigma factors"/>
    <property type="match status" value="1"/>
</dbReference>
<dbReference type="InterPro" id="IPR013324">
    <property type="entry name" value="RNA_pol_sigma_r3/r4-like"/>
</dbReference>
<dbReference type="InterPro" id="IPR014325">
    <property type="entry name" value="RNA_pol_sigma-E_actinobac"/>
</dbReference>
<comment type="similarity">
    <text evidence="1">Belongs to the sigma-70 factor family. ECF subfamily.</text>
</comment>
<evidence type="ECO:0000256" key="1">
    <source>
        <dbReference type="ARBA" id="ARBA00010641"/>
    </source>
</evidence>
<dbReference type="NCBIfam" id="TIGR02937">
    <property type="entry name" value="sigma70-ECF"/>
    <property type="match status" value="1"/>
</dbReference>
<protein>
    <submittedName>
        <fullName evidence="8">RNA polymerase sigma24 factor</fullName>
    </submittedName>
</protein>
<accession>A0A9W6KX35</accession>
<keyword evidence="4" id="KW-0238">DNA-binding</keyword>